<protein>
    <submittedName>
        <fullName evidence="5">DUF3887 domain-containing protein</fullName>
    </submittedName>
</protein>
<dbReference type="InterPro" id="IPR029058">
    <property type="entry name" value="AB_hydrolase_fold"/>
</dbReference>
<dbReference type="KEGG" id="vpy:HZI73_23755"/>
<dbReference type="Gene3D" id="3.40.50.1820">
    <property type="entry name" value="alpha/beta hydrolase"/>
    <property type="match status" value="1"/>
</dbReference>
<dbReference type="PANTHER" id="PTHR43265">
    <property type="entry name" value="ESTERASE ESTD"/>
    <property type="match status" value="1"/>
</dbReference>
<feature type="domain" description="DUF3887" evidence="4">
    <location>
        <begin position="69"/>
        <end position="159"/>
    </location>
</feature>
<dbReference type="Pfam" id="PF12146">
    <property type="entry name" value="Hydrolase_4"/>
    <property type="match status" value="1"/>
</dbReference>
<evidence type="ECO:0000313" key="5">
    <source>
        <dbReference type="EMBL" id="QUI25126.1"/>
    </source>
</evidence>
<dbReference type="EMBL" id="CP058649">
    <property type="protein sequence ID" value="QUI25126.1"/>
    <property type="molecule type" value="Genomic_DNA"/>
</dbReference>
<feature type="signal peptide" evidence="2">
    <location>
        <begin position="1"/>
        <end position="20"/>
    </location>
</feature>
<dbReference type="Proteomes" id="UP000683246">
    <property type="component" value="Chromosome"/>
</dbReference>
<dbReference type="PANTHER" id="PTHR43265:SF1">
    <property type="entry name" value="ESTERASE ESTD"/>
    <property type="match status" value="1"/>
</dbReference>
<feature type="region of interest" description="Disordered" evidence="1">
    <location>
        <begin position="20"/>
        <end position="61"/>
    </location>
</feature>
<reference evidence="5" key="1">
    <citation type="submission" date="2020-07" db="EMBL/GenBank/DDBJ databases">
        <title>Vallitalea pronyensis genome.</title>
        <authorList>
            <person name="Postec A."/>
        </authorList>
    </citation>
    <scope>NUCLEOTIDE SEQUENCE</scope>
    <source>
        <strain evidence="5">FatNI3</strain>
    </source>
</reference>
<evidence type="ECO:0000259" key="3">
    <source>
        <dbReference type="Pfam" id="PF12146"/>
    </source>
</evidence>
<dbReference type="RefSeq" id="WP_212695826.1">
    <property type="nucleotide sequence ID" value="NZ_CP058649.1"/>
</dbReference>
<organism evidence="5 6">
    <name type="scientific">Vallitalea pronyensis</name>
    <dbReference type="NCBI Taxonomy" id="1348613"/>
    <lineage>
        <taxon>Bacteria</taxon>
        <taxon>Bacillati</taxon>
        <taxon>Bacillota</taxon>
        <taxon>Clostridia</taxon>
        <taxon>Lachnospirales</taxon>
        <taxon>Vallitaleaceae</taxon>
        <taxon>Vallitalea</taxon>
    </lineage>
</organism>
<dbReference type="InterPro" id="IPR053145">
    <property type="entry name" value="AB_hydrolase_Est10"/>
</dbReference>
<feature type="compositionally biased region" description="Polar residues" evidence="1">
    <location>
        <begin position="20"/>
        <end position="37"/>
    </location>
</feature>
<dbReference type="InterPro" id="IPR022742">
    <property type="entry name" value="Hydrolase_4"/>
</dbReference>
<dbReference type="Gene3D" id="3.10.450.590">
    <property type="match status" value="1"/>
</dbReference>
<evidence type="ECO:0000256" key="1">
    <source>
        <dbReference type="SAM" id="MobiDB-lite"/>
    </source>
</evidence>
<dbReference type="InterPro" id="IPR024981">
    <property type="entry name" value="DUF3887"/>
</dbReference>
<feature type="domain" description="Serine aminopeptidase S33" evidence="3">
    <location>
        <begin position="224"/>
        <end position="440"/>
    </location>
</feature>
<dbReference type="AlphaFoldDB" id="A0A8J8MP37"/>
<name>A0A8J8MP37_9FIRM</name>
<dbReference type="Pfam" id="PF13026">
    <property type="entry name" value="DUF3887"/>
    <property type="match status" value="1"/>
</dbReference>
<keyword evidence="2" id="KW-0732">Signal</keyword>
<keyword evidence="6" id="KW-1185">Reference proteome</keyword>
<accession>A0A8J8MP37</accession>
<evidence type="ECO:0000259" key="4">
    <source>
        <dbReference type="Pfam" id="PF13026"/>
    </source>
</evidence>
<dbReference type="PROSITE" id="PS51257">
    <property type="entry name" value="PROKAR_LIPOPROTEIN"/>
    <property type="match status" value="1"/>
</dbReference>
<evidence type="ECO:0000256" key="2">
    <source>
        <dbReference type="SAM" id="SignalP"/>
    </source>
</evidence>
<proteinExistence type="predicted"/>
<dbReference type="SUPFAM" id="SSF53474">
    <property type="entry name" value="alpha/beta-Hydrolases"/>
    <property type="match status" value="1"/>
</dbReference>
<sequence length="472" mass="52510">MKKLLCILLTVLITITGCQSNNNGDSEDTTPPANEQDNNTEEEANTPEDATNTNDKTTKNEGSLEDISKSFLDTFIQGDYKKLLSDFALDAVLAGQLTEETLETISQQILGAAGQFEEIQSTYETEEQGYHIVNMVTKFENTTLLTKVVFNEDKTIAGFNFVPYNEKKLPDNVIEESVTFGSDDYPLTGALTYPKDATDYPVLILVHGSGPNDMDENIGPNSPFKDIAYALGEQGIGVLRYNKRTFEHSQKMMEVAETLTVYGETIDDAAYAYDYLEKEKNIESSIYILGHSLGGYLMPRIAEKVPDATGYIMLAGSASPLEDLLEYQIPYLANLDGKVTDEEQASIDYYASVVEKVRNLDETSHYTIQELGGISKAYWLDLKDYDPVDLAKSIKQPLLILQGSRDYQVTVDEFNLYKEGLSDMDNVTFKLYEGLNHLFFKGEGTPGPDEYAIPSTVDSAVIDDIAVFIKNK</sequence>
<evidence type="ECO:0000313" key="6">
    <source>
        <dbReference type="Proteomes" id="UP000683246"/>
    </source>
</evidence>
<feature type="chain" id="PRO_5038832008" evidence="2">
    <location>
        <begin position="21"/>
        <end position="472"/>
    </location>
</feature>
<dbReference type="GO" id="GO:0052689">
    <property type="term" value="F:carboxylic ester hydrolase activity"/>
    <property type="evidence" value="ECO:0007669"/>
    <property type="project" value="TreeGrafter"/>
</dbReference>
<gene>
    <name evidence="5" type="ORF">HZI73_23755</name>
</gene>